<keyword evidence="3" id="KW-1185">Reference proteome</keyword>
<reference evidence="2" key="1">
    <citation type="submission" date="2020-05" db="EMBL/GenBank/DDBJ databases">
        <title>Mycena genomes resolve the evolution of fungal bioluminescence.</title>
        <authorList>
            <person name="Tsai I.J."/>
        </authorList>
    </citation>
    <scope>NUCLEOTIDE SEQUENCE</scope>
    <source>
        <strain evidence="2">110903Hualien_Pintung</strain>
    </source>
</reference>
<dbReference type="OrthoDB" id="3144234at2759"/>
<gene>
    <name evidence="2" type="ORF">HMN09_00511600</name>
</gene>
<proteinExistence type="predicted"/>
<protein>
    <submittedName>
        <fullName evidence="2">Na-Ca-ex domain-containing protein</fullName>
    </submittedName>
</protein>
<comment type="caution">
    <text evidence="2">The sequence shown here is derived from an EMBL/GenBank/DDBJ whole genome shotgun (WGS) entry which is preliminary data.</text>
</comment>
<dbReference type="AlphaFoldDB" id="A0A8H6TD00"/>
<sequence length="204" mass="22391">MPVPTSPYYQPALSPSPPTFGAYTYPSPSYSSPPPLNYHSRHARLPQLVEHKLHWALCQASALRHNVAHDPSYLASASPPAPLNPRVLSETAIPLPTVTVIIASRAVSVYPSSSKPGACVSVADVLYAIHRSLRQPIPPQEVSELSPVELQAAQNTYYSRCRGMERIAQREEPLRLVDLLHNRHTFCGLLPTPDSPDIYVLSVS</sequence>
<evidence type="ECO:0000313" key="3">
    <source>
        <dbReference type="Proteomes" id="UP000613580"/>
    </source>
</evidence>
<dbReference type="EMBL" id="JACAZE010000006">
    <property type="protein sequence ID" value="KAF7313555.1"/>
    <property type="molecule type" value="Genomic_DNA"/>
</dbReference>
<evidence type="ECO:0000259" key="1">
    <source>
        <dbReference type="Pfam" id="PF20415"/>
    </source>
</evidence>
<accession>A0A8H6TD00</accession>
<dbReference type="InterPro" id="IPR046522">
    <property type="entry name" value="DUF6699"/>
</dbReference>
<dbReference type="Pfam" id="PF20415">
    <property type="entry name" value="DUF6699"/>
    <property type="match status" value="1"/>
</dbReference>
<feature type="domain" description="DUF6699" evidence="1">
    <location>
        <begin position="63"/>
        <end position="193"/>
    </location>
</feature>
<dbReference type="Proteomes" id="UP000613580">
    <property type="component" value="Unassembled WGS sequence"/>
</dbReference>
<name>A0A8H6TD00_MYCCL</name>
<evidence type="ECO:0000313" key="2">
    <source>
        <dbReference type="EMBL" id="KAF7313555.1"/>
    </source>
</evidence>
<organism evidence="2 3">
    <name type="scientific">Mycena chlorophos</name>
    <name type="common">Agaric fungus</name>
    <name type="synonym">Agaricus chlorophos</name>
    <dbReference type="NCBI Taxonomy" id="658473"/>
    <lineage>
        <taxon>Eukaryota</taxon>
        <taxon>Fungi</taxon>
        <taxon>Dikarya</taxon>
        <taxon>Basidiomycota</taxon>
        <taxon>Agaricomycotina</taxon>
        <taxon>Agaricomycetes</taxon>
        <taxon>Agaricomycetidae</taxon>
        <taxon>Agaricales</taxon>
        <taxon>Marasmiineae</taxon>
        <taxon>Mycenaceae</taxon>
        <taxon>Mycena</taxon>
    </lineage>
</organism>